<dbReference type="InterPro" id="IPR050693">
    <property type="entry name" value="Hsp70_NEF-Inhibitors"/>
</dbReference>
<dbReference type="PANTHER" id="PTHR19316">
    <property type="entry name" value="PROTEIN FOLDING REGULATOR"/>
    <property type="match status" value="1"/>
</dbReference>
<dbReference type="OrthoDB" id="10250458at2759"/>
<dbReference type="EMBL" id="CP097509">
    <property type="protein sequence ID" value="URE21514.1"/>
    <property type="molecule type" value="Genomic_DNA"/>
</dbReference>
<dbReference type="Gene3D" id="1.25.10.10">
    <property type="entry name" value="Leucine-rich Repeat Variant"/>
    <property type="match status" value="1"/>
</dbReference>
<dbReference type="GO" id="GO:0005783">
    <property type="term" value="C:endoplasmic reticulum"/>
    <property type="evidence" value="ECO:0007669"/>
    <property type="project" value="TreeGrafter"/>
</dbReference>
<dbReference type="Proteomes" id="UP001055439">
    <property type="component" value="Chromosome 7"/>
</dbReference>
<dbReference type="EMBL" id="CP097509">
    <property type="protein sequence ID" value="URE21517.1"/>
    <property type="molecule type" value="Genomic_DNA"/>
</dbReference>
<keyword evidence="2" id="KW-1185">Reference proteome</keyword>
<organism evidence="1 2">
    <name type="scientific">Musa troglodytarum</name>
    <name type="common">fe'i banana</name>
    <dbReference type="NCBI Taxonomy" id="320322"/>
    <lineage>
        <taxon>Eukaryota</taxon>
        <taxon>Viridiplantae</taxon>
        <taxon>Streptophyta</taxon>
        <taxon>Embryophyta</taxon>
        <taxon>Tracheophyta</taxon>
        <taxon>Spermatophyta</taxon>
        <taxon>Magnoliopsida</taxon>
        <taxon>Liliopsida</taxon>
        <taxon>Zingiberales</taxon>
        <taxon>Musaceae</taxon>
        <taxon>Musa</taxon>
    </lineage>
</organism>
<dbReference type="PANTHER" id="PTHR19316:SF18">
    <property type="entry name" value="HSP70-BINDING PROTEIN 1"/>
    <property type="match status" value="1"/>
</dbReference>
<dbReference type="InterPro" id="IPR011989">
    <property type="entry name" value="ARM-like"/>
</dbReference>
<name>A0A9E7H0B0_9LILI</name>
<dbReference type="GO" id="GO:0000774">
    <property type="term" value="F:adenyl-nucleotide exchange factor activity"/>
    <property type="evidence" value="ECO:0007669"/>
    <property type="project" value="TreeGrafter"/>
</dbReference>
<dbReference type="EMBL" id="CP097509">
    <property type="protein sequence ID" value="URE21512.1"/>
    <property type="molecule type" value="Genomic_DNA"/>
</dbReference>
<protein>
    <submittedName>
        <fullName evidence="1">Uncharacterized protein</fullName>
    </submittedName>
</protein>
<sequence length="120" mass="12697">MEPLLSNLTSHPDLTVHTEALGVISSLNQNNQAGIAAFYLANGYPVLGDVLRVLNLVQSLLLGENNSDCSIVVSSAHVREAAVGCHLEFAGDRTSGGSTVLAEEDKLKEVLQRRIEGISG</sequence>
<evidence type="ECO:0000313" key="2">
    <source>
        <dbReference type="Proteomes" id="UP001055439"/>
    </source>
</evidence>
<evidence type="ECO:0000313" key="1">
    <source>
        <dbReference type="EMBL" id="URE21512.1"/>
    </source>
</evidence>
<gene>
    <name evidence="1" type="ORF">MUK42_25398</name>
</gene>
<proteinExistence type="predicted"/>
<accession>A0A9E7H0B0</accession>
<dbReference type="AlphaFoldDB" id="A0A9E7H0B0"/>
<reference evidence="1" key="1">
    <citation type="submission" date="2022-05" db="EMBL/GenBank/DDBJ databases">
        <title>The Musa troglodytarum L. genome provides insights into the mechanism of non-climacteric behaviour and enrichment of carotenoids.</title>
        <authorList>
            <person name="Wang J."/>
        </authorList>
    </citation>
    <scope>NUCLEOTIDE SEQUENCE</scope>
    <source>
        <tissue evidence="1">Leaf</tissue>
    </source>
</reference>